<gene>
    <name evidence="15" type="ORF">AAFF_G00386380</name>
</gene>
<feature type="zinc finger region" description="C3H1-type" evidence="11">
    <location>
        <begin position="253"/>
        <end position="280"/>
    </location>
</feature>
<organism evidence="15 16">
    <name type="scientific">Aldrovandia affinis</name>
    <dbReference type="NCBI Taxonomy" id="143900"/>
    <lineage>
        <taxon>Eukaryota</taxon>
        <taxon>Metazoa</taxon>
        <taxon>Chordata</taxon>
        <taxon>Craniata</taxon>
        <taxon>Vertebrata</taxon>
        <taxon>Euteleostomi</taxon>
        <taxon>Actinopterygii</taxon>
        <taxon>Neopterygii</taxon>
        <taxon>Teleostei</taxon>
        <taxon>Notacanthiformes</taxon>
        <taxon>Halosauridae</taxon>
        <taxon>Aldrovandia</taxon>
    </lineage>
</organism>
<evidence type="ECO:0000256" key="5">
    <source>
        <dbReference type="ARBA" id="ARBA00022723"/>
    </source>
</evidence>
<keyword evidence="4" id="KW-0597">Phosphoprotein</keyword>
<keyword evidence="7 11" id="KW-0863">Zinc-finger</keyword>
<dbReference type="PROSITE" id="PS50103">
    <property type="entry name" value="ZF_C3H1"/>
    <property type="match status" value="2"/>
</dbReference>
<reference evidence="15" key="1">
    <citation type="journal article" date="2023" name="Science">
        <title>Genome structures resolve the early diversification of teleost fishes.</title>
        <authorList>
            <person name="Parey E."/>
            <person name="Louis A."/>
            <person name="Montfort J."/>
            <person name="Bouchez O."/>
            <person name="Roques C."/>
            <person name="Iampietro C."/>
            <person name="Lluch J."/>
            <person name="Castinel A."/>
            <person name="Donnadieu C."/>
            <person name="Desvignes T."/>
            <person name="Floi Bucao C."/>
            <person name="Jouanno E."/>
            <person name="Wen M."/>
            <person name="Mejri S."/>
            <person name="Dirks R."/>
            <person name="Jansen H."/>
            <person name="Henkel C."/>
            <person name="Chen W.J."/>
            <person name="Zahm M."/>
            <person name="Cabau C."/>
            <person name="Klopp C."/>
            <person name="Thompson A.W."/>
            <person name="Robinson-Rechavi M."/>
            <person name="Braasch I."/>
            <person name="Lecointre G."/>
            <person name="Bobe J."/>
            <person name="Postlethwait J.H."/>
            <person name="Berthelot C."/>
            <person name="Roest Crollius H."/>
            <person name="Guiguen Y."/>
        </authorList>
    </citation>
    <scope>NUCLEOTIDE SEQUENCE</scope>
    <source>
        <strain evidence="15">NC1722</strain>
    </source>
</reference>
<evidence type="ECO:0000313" key="15">
    <source>
        <dbReference type="EMBL" id="KAJ8401407.1"/>
    </source>
</evidence>
<keyword evidence="5 11" id="KW-0479">Metal-binding</keyword>
<dbReference type="SMART" id="SM00356">
    <property type="entry name" value="ZnF_C3H1"/>
    <property type="match status" value="3"/>
</dbReference>
<evidence type="ECO:0000259" key="14">
    <source>
        <dbReference type="PROSITE" id="PS50918"/>
    </source>
</evidence>
<evidence type="ECO:0000256" key="2">
    <source>
        <dbReference type="ARBA" id="ARBA00004496"/>
    </source>
</evidence>
<dbReference type="EMBL" id="JAINUG010000071">
    <property type="protein sequence ID" value="KAJ8401407.1"/>
    <property type="molecule type" value="Genomic_DNA"/>
</dbReference>
<protein>
    <submittedName>
        <fullName evidence="15">Uncharacterized protein</fullName>
    </submittedName>
</protein>
<dbReference type="GO" id="GO:0005737">
    <property type="term" value="C:cytoplasm"/>
    <property type="evidence" value="ECO:0007669"/>
    <property type="project" value="UniProtKB-SubCell"/>
</dbReference>
<dbReference type="InterPro" id="IPR004170">
    <property type="entry name" value="WWE_dom"/>
</dbReference>
<feature type="domain" description="WWE" evidence="14">
    <location>
        <begin position="341"/>
        <end position="428"/>
    </location>
</feature>
<keyword evidence="8 11" id="KW-0862">Zinc</keyword>
<dbReference type="Gene3D" id="3.30.720.50">
    <property type="match status" value="1"/>
</dbReference>
<keyword evidence="3" id="KW-0963">Cytoplasm</keyword>
<comment type="similarity">
    <text evidence="10">Belongs to the ARTD/PARP family.</text>
</comment>
<dbReference type="SUPFAM" id="SSF117839">
    <property type="entry name" value="WWE domain"/>
    <property type="match status" value="1"/>
</dbReference>
<dbReference type="Proteomes" id="UP001221898">
    <property type="component" value="Unassembled WGS sequence"/>
</dbReference>
<dbReference type="InterPro" id="IPR057602">
    <property type="entry name" value="Zfn-CCCH_PARP12"/>
</dbReference>
<dbReference type="AlphaFoldDB" id="A0AAD7SFL7"/>
<dbReference type="InterPro" id="IPR056226">
    <property type="entry name" value="WH_PARP12"/>
</dbReference>
<dbReference type="GO" id="GO:0008270">
    <property type="term" value="F:zinc ion binding"/>
    <property type="evidence" value="ECO:0007669"/>
    <property type="project" value="UniProtKB-KW"/>
</dbReference>
<dbReference type="GO" id="GO:0003950">
    <property type="term" value="F:NAD+ poly-ADP-ribosyltransferase activity"/>
    <property type="evidence" value="ECO:0007669"/>
    <property type="project" value="TreeGrafter"/>
</dbReference>
<dbReference type="Pfam" id="PF25261">
    <property type="entry name" value="zf-CCCH_PARP12"/>
    <property type="match status" value="1"/>
</dbReference>
<dbReference type="Pfam" id="PF24356">
    <property type="entry name" value="WHD_PARP12"/>
    <property type="match status" value="1"/>
</dbReference>
<evidence type="ECO:0000256" key="3">
    <source>
        <dbReference type="ARBA" id="ARBA00022490"/>
    </source>
</evidence>
<evidence type="ECO:0000256" key="12">
    <source>
        <dbReference type="SAM" id="MobiDB-lite"/>
    </source>
</evidence>
<evidence type="ECO:0000256" key="1">
    <source>
        <dbReference type="ARBA" id="ARBA00004123"/>
    </source>
</evidence>
<keyword evidence="6" id="KW-0677">Repeat</keyword>
<dbReference type="InterPro" id="IPR000571">
    <property type="entry name" value="Znf_CCCH"/>
</dbReference>
<evidence type="ECO:0000256" key="10">
    <source>
        <dbReference type="ARBA" id="ARBA00024347"/>
    </source>
</evidence>
<sequence length="486" mass="55330">MSELVSPFITKELCMNQGCLDYGQLAQMIRPMFEDADELLFRVLSDKSRFVIKAIKEEKDSDCVLSSDSVIVAKTSLRVCQSLPGNCERCDDLHLCRYFVCGYCKYKNECKNVHDLDSEFNTAVLKRLGLQNIKEGELFHLLLQNDSYLLPEICVHYNRGTAEHGLCKFKANCINLHVCMQFVLGRCIGSDCWRAHKFDQRAGKILSGRGVSTGNKRILHKIYRNRFLIANSTETPEPTENSVLPSSSFSSEACSDKICLFFIRGQCTFKEKCIHAHFHLPYEWQVLGTDGSTWKHLPNTEDIEKAYCSPGNDISMGLIPVDFRTMTCGLTKVRRLSTVSSVTKPPDFFLTTNWLWYWKDDKGQWSEYQHKVSGKAAASVTSRSLETSYQEDTDSDILFSTMGHRYILSFKGMYELSVEFQTKREVHRRPRFLSASEVKKKLESEKPKASCSSVACGPKRGDQESLPDVTNKVLTTRSVLHTQSYS</sequence>
<keyword evidence="16" id="KW-1185">Reference proteome</keyword>
<dbReference type="Pfam" id="PF02825">
    <property type="entry name" value="WWE"/>
    <property type="match status" value="1"/>
</dbReference>
<evidence type="ECO:0000256" key="9">
    <source>
        <dbReference type="ARBA" id="ARBA00023242"/>
    </source>
</evidence>
<proteinExistence type="inferred from homology"/>
<name>A0AAD7SFL7_9TELE</name>
<dbReference type="Pfam" id="PF23466">
    <property type="entry name" value="WWE_4"/>
    <property type="match status" value="1"/>
</dbReference>
<evidence type="ECO:0000259" key="13">
    <source>
        <dbReference type="PROSITE" id="PS50103"/>
    </source>
</evidence>
<accession>A0AAD7SFL7</accession>
<dbReference type="GO" id="GO:1990404">
    <property type="term" value="F:NAD+-protein mono-ADP-ribosyltransferase activity"/>
    <property type="evidence" value="ECO:0007669"/>
    <property type="project" value="TreeGrafter"/>
</dbReference>
<evidence type="ECO:0000256" key="11">
    <source>
        <dbReference type="PROSITE-ProRule" id="PRU00723"/>
    </source>
</evidence>
<evidence type="ECO:0000256" key="6">
    <source>
        <dbReference type="ARBA" id="ARBA00022737"/>
    </source>
</evidence>
<evidence type="ECO:0000256" key="7">
    <source>
        <dbReference type="ARBA" id="ARBA00022771"/>
    </source>
</evidence>
<evidence type="ECO:0000256" key="4">
    <source>
        <dbReference type="ARBA" id="ARBA00022553"/>
    </source>
</evidence>
<feature type="region of interest" description="Disordered" evidence="12">
    <location>
        <begin position="442"/>
        <end position="470"/>
    </location>
</feature>
<evidence type="ECO:0000313" key="16">
    <source>
        <dbReference type="Proteomes" id="UP001221898"/>
    </source>
</evidence>
<feature type="domain" description="C3H1-type" evidence="13">
    <location>
        <begin position="95"/>
        <end position="117"/>
    </location>
</feature>
<comment type="caution">
    <text evidence="15">The sequence shown here is derived from an EMBL/GenBank/DDBJ whole genome shotgun (WGS) entry which is preliminary data.</text>
</comment>
<dbReference type="PANTHER" id="PTHR45740:SF6">
    <property type="entry name" value="PROTEIN MONO-ADP-RIBOSYLTRANSFERASE PARP12"/>
    <property type="match status" value="1"/>
</dbReference>
<keyword evidence="9" id="KW-0539">Nucleus</keyword>
<dbReference type="PANTHER" id="PTHR45740">
    <property type="entry name" value="POLY [ADP-RIBOSE] POLYMERASE"/>
    <property type="match status" value="1"/>
</dbReference>
<dbReference type="InterPro" id="IPR051712">
    <property type="entry name" value="ARTD-AVP"/>
</dbReference>
<dbReference type="GO" id="GO:0005634">
    <property type="term" value="C:nucleus"/>
    <property type="evidence" value="ECO:0007669"/>
    <property type="project" value="UniProtKB-SubCell"/>
</dbReference>
<dbReference type="InterPro" id="IPR037197">
    <property type="entry name" value="WWE_dom_sf"/>
</dbReference>
<dbReference type="PROSITE" id="PS50918">
    <property type="entry name" value="WWE"/>
    <property type="match status" value="1"/>
</dbReference>
<evidence type="ECO:0000256" key="8">
    <source>
        <dbReference type="ARBA" id="ARBA00022833"/>
    </source>
</evidence>
<comment type="subcellular location">
    <subcellularLocation>
        <location evidence="2">Cytoplasm</location>
    </subcellularLocation>
    <subcellularLocation>
        <location evidence="1">Nucleus</location>
    </subcellularLocation>
</comment>
<feature type="zinc finger region" description="C3H1-type" evidence="11">
    <location>
        <begin position="95"/>
        <end position="117"/>
    </location>
</feature>
<feature type="domain" description="C3H1-type" evidence="13">
    <location>
        <begin position="253"/>
        <end position="280"/>
    </location>
</feature>